<dbReference type="InterPro" id="IPR008971">
    <property type="entry name" value="HSP40/DnaJ_pept-bd"/>
</dbReference>
<dbReference type="InterPro" id="IPR018253">
    <property type="entry name" value="DnaJ_domain_CS"/>
</dbReference>
<dbReference type="InParanoid" id="A0A024FX61"/>
<comment type="caution">
    <text evidence="3">The sequence shown here is derived from an EMBL/GenBank/DDBJ whole genome shotgun (WGS) entry which is preliminary data.</text>
</comment>
<gene>
    <name evidence="3" type="ORF">BN9_131790</name>
</gene>
<accession>A0A024FX61</accession>
<dbReference type="GO" id="GO:0005829">
    <property type="term" value="C:cytosol"/>
    <property type="evidence" value="ECO:0007669"/>
    <property type="project" value="TreeGrafter"/>
</dbReference>
<dbReference type="EMBL" id="CAIX01001321">
    <property type="protein sequence ID" value="CCI11606.1"/>
    <property type="molecule type" value="Genomic_DNA"/>
</dbReference>
<dbReference type="Proteomes" id="UP000053237">
    <property type="component" value="Unassembled WGS sequence"/>
</dbReference>
<dbReference type="InterPro" id="IPR051339">
    <property type="entry name" value="DnaJ_subfamily_B"/>
</dbReference>
<dbReference type="PROSITE" id="PS50076">
    <property type="entry name" value="DNAJ_2"/>
    <property type="match status" value="1"/>
</dbReference>
<evidence type="ECO:0000313" key="4">
    <source>
        <dbReference type="Proteomes" id="UP000053237"/>
    </source>
</evidence>
<evidence type="ECO:0000259" key="2">
    <source>
        <dbReference type="PROSITE" id="PS50076"/>
    </source>
</evidence>
<dbReference type="Gene3D" id="1.10.287.110">
    <property type="entry name" value="DnaJ domain"/>
    <property type="match status" value="1"/>
</dbReference>
<evidence type="ECO:0000256" key="1">
    <source>
        <dbReference type="ARBA" id="ARBA00023186"/>
    </source>
</evidence>
<dbReference type="STRING" id="65357.A0A024FX61"/>
<dbReference type="Pfam" id="PF01556">
    <property type="entry name" value="DnaJ_C"/>
    <property type="match status" value="1"/>
</dbReference>
<protein>
    <recommendedName>
        <fullName evidence="2">J domain-containing protein</fullName>
    </recommendedName>
</protein>
<dbReference type="PANTHER" id="PTHR24078:SF553">
    <property type="entry name" value="DNAJ HOMOLOG SUBFAMILY B MEMBER 5"/>
    <property type="match status" value="1"/>
</dbReference>
<dbReference type="GO" id="GO:0051082">
    <property type="term" value="F:unfolded protein binding"/>
    <property type="evidence" value="ECO:0007669"/>
    <property type="project" value="InterPro"/>
</dbReference>
<dbReference type="CDD" id="cd06257">
    <property type="entry name" value="DnaJ"/>
    <property type="match status" value="1"/>
</dbReference>
<dbReference type="SUPFAM" id="SSF46565">
    <property type="entry name" value="Chaperone J-domain"/>
    <property type="match status" value="1"/>
</dbReference>
<proteinExistence type="predicted"/>
<sequence length="240" mass="27404">MSESFPGVIITIMVLANAFTIDKLFEDQSRLSVRHQRYRFTHCDLNRGNAIEAQEKFQKISEAYDVLIDPQRRATFDQFGYEGLKNGVPDDNGNMTNGYAFSGKDSEQIFHNGIEKNGAEQAKPIEHDLQCTLEEICYGDVKEYQSNARDFLMTNLSMKARLLRSNQTRLERGTKITFEGEGNEFRQHESGYVVLRIAEAKHDLFSRDGANLVFTTKIKLVEPLGDHCVYVPHRWSIAGN</sequence>
<dbReference type="GO" id="GO:0006457">
    <property type="term" value="P:protein folding"/>
    <property type="evidence" value="ECO:0007669"/>
    <property type="project" value="InterPro"/>
</dbReference>
<organism evidence="3 4">
    <name type="scientific">Albugo candida</name>
    <dbReference type="NCBI Taxonomy" id="65357"/>
    <lineage>
        <taxon>Eukaryota</taxon>
        <taxon>Sar</taxon>
        <taxon>Stramenopiles</taxon>
        <taxon>Oomycota</taxon>
        <taxon>Peronosporomycetes</taxon>
        <taxon>Albuginales</taxon>
        <taxon>Albuginaceae</taxon>
        <taxon>Albugo</taxon>
    </lineage>
</organism>
<dbReference type="GO" id="GO:0051087">
    <property type="term" value="F:protein-folding chaperone binding"/>
    <property type="evidence" value="ECO:0007669"/>
    <property type="project" value="TreeGrafter"/>
</dbReference>
<dbReference type="InterPro" id="IPR036869">
    <property type="entry name" value="J_dom_sf"/>
</dbReference>
<dbReference type="SUPFAM" id="SSF49493">
    <property type="entry name" value="HSP40/DnaJ peptide-binding domain"/>
    <property type="match status" value="1"/>
</dbReference>
<dbReference type="PROSITE" id="PS00636">
    <property type="entry name" value="DNAJ_1"/>
    <property type="match status" value="1"/>
</dbReference>
<dbReference type="InterPro" id="IPR001623">
    <property type="entry name" value="DnaJ_domain"/>
</dbReference>
<dbReference type="AlphaFoldDB" id="A0A024FX61"/>
<keyword evidence="4" id="KW-1185">Reference proteome</keyword>
<name>A0A024FX61_9STRA</name>
<dbReference type="PRINTS" id="PR00625">
    <property type="entry name" value="JDOMAIN"/>
</dbReference>
<evidence type="ECO:0000313" key="3">
    <source>
        <dbReference type="EMBL" id="CCI11606.1"/>
    </source>
</evidence>
<dbReference type="Gene3D" id="2.60.260.20">
    <property type="entry name" value="Urease metallochaperone UreE, N-terminal domain"/>
    <property type="match status" value="1"/>
</dbReference>
<keyword evidence="1" id="KW-0143">Chaperone</keyword>
<dbReference type="Pfam" id="PF00226">
    <property type="entry name" value="DnaJ"/>
    <property type="match status" value="1"/>
</dbReference>
<feature type="domain" description="J" evidence="2">
    <location>
        <begin position="1"/>
        <end position="80"/>
    </location>
</feature>
<dbReference type="OrthoDB" id="550424at2759"/>
<dbReference type="InterPro" id="IPR002939">
    <property type="entry name" value="DnaJ_C"/>
</dbReference>
<dbReference type="PANTHER" id="PTHR24078">
    <property type="entry name" value="DNAJ HOMOLOG SUBFAMILY C MEMBER"/>
    <property type="match status" value="1"/>
</dbReference>
<reference evidence="3 4" key="1">
    <citation type="submission" date="2012-05" db="EMBL/GenBank/DDBJ databases">
        <title>Recombination and specialization in a pathogen metapopulation.</title>
        <authorList>
            <person name="Gardiner A."/>
            <person name="Kemen E."/>
            <person name="Schultz-Larsen T."/>
            <person name="MacLean D."/>
            <person name="Van Oosterhout C."/>
            <person name="Jones J.D.G."/>
        </authorList>
    </citation>
    <scope>NUCLEOTIDE SEQUENCE [LARGE SCALE GENOMIC DNA]</scope>
    <source>
        <strain evidence="3 4">Ac Nc2</strain>
    </source>
</reference>